<proteinExistence type="predicted"/>
<name>A0ABP7M108_9ACTN</name>
<accession>A0ABP7M108</accession>
<keyword evidence="2" id="KW-1185">Reference proteome</keyword>
<evidence type="ECO:0000313" key="2">
    <source>
        <dbReference type="Proteomes" id="UP001501563"/>
    </source>
</evidence>
<organism evidence="1 2">
    <name type="scientific">Streptomyces lannensis</name>
    <dbReference type="NCBI Taxonomy" id="766498"/>
    <lineage>
        <taxon>Bacteria</taxon>
        <taxon>Bacillati</taxon>
        <taxon>Actinomycetota</taxon>
        <taxon>Actinomycetes</taxon>
        <taxon>Kitasatosporales</taxon>
        <taxon>Streptomycetaceae</taxon>
        <taxon>Streptomyces</taxon>
    </lineage>
</organism>
<dbReference type="EMBL" id="BAAAZA010000088">
    <property type="protein sequence ID" value="GAA3909748.1"/>
    <property type="molecule type" value="Genomic_DNA"/>
</dbReference>
<protein>
    <submittedName>
        <fullName evidence="1">Uncharacterized protein</fullName>
    </submittedName>
</protein>
<reference evidence="2" key="1">
    <citation type="journal article" date="2019" name="Int. J. Syst. Evol. Microbiol.">
        <title>The Global Catalogue of Microorganisms (GCM) 10K type strain sequencing project: providing services to taxonomists for standard genome sequencing and annotation.</title>
        <authorList>
            <consortium name="The Broad Institute Genomics Platform"/>
            <consortium name="The Broad Institute Genome Sequencing Center for Infectious Disease"/>
            <person name="Wu L."/>
            <person name="Ma J."/>
        </authorList>
    </citation>
    <scope>NUCLEOTIDE SEQUENCE [LARGE SCALE GENOMIC DNA]</scope>
    <source>
        <strain evidence="2">JCM 16578</strain>
    </source>
</reference>
<gene>
    <name evidence="1" type="ORF">GCM10022207_93960</name>
</gene>
<dbReference type="Proteomes" id="UP001501563">
    <property type="component" value="Unassembled WGS sequence"/>
</dbReference>
<comment type="caution">
    <text evidence="1">The sequence shown here is derived from an EMBL/GenBank/DDBJ whole genome shotgun (WGS) entry which is preliminary data.</text>
</comment>
<evidence type="ECO:0000313" key="1">
    <source>
        <dbReference type="EMBL" id="GAA3909748.1"/>
    </source>
</evidence>
<dbReference type="RefSeq" id="WP_331270059.1">
    <property type="nucleotide sequence ID" value="NZ_BAAAZA010000088.1"/>
</dbReference>
<sequence>MLIVQGASVTAVVRGSTGEPVILLSGNGHRGVPEQALLDMVQAASAVLSEVELRAVGRAIPRLRAGRAGAGVVVDGAALTVYRLSDDD</sequence>